<evidence type="ECO:0000313" key="2">
    <source>
        <dbReference type="Proteomes" id="UP000593579"/>
    </source>
</evidence>
<dbReference type="OrthoDB" id="10349702at2759"/>
<name>A0A7J9CP62_GOSGO</name>
<accession>A0A7J9CP62</accession>
<dbReference type="AlphaFoldDB" id="A0A7J9CP62"/>
<dbReference type="EMBL" id="JABEZY010000012">
    <property type="protein sequence ID" value="MBA0750300.1"/>
    <property type="molecule type" value="Genomic_DNA"/>
</dbReference>
<feature type="non-terminal residue" evidence="1">
    <location>
        <position position="229"/>
    </location>
</feature>
<gene>
    <name evidence="1" type="ORF">Gogos_001716</name>
</gene>
<evidence type="ECO:0000313" key="1">
    <source>
        <dbReference type="EMBL" id="MBA0750300.1"/>
    </source>
</evidence>
<comment type="caution">
    <text evidence="1">The sequence shown here is derived from an EMBL/GenBank/DDBJ whole genome shotgun (WGS) entry which is preliminary data.</text>
</comment>
<keyword evidence="2" id="KW-1185">Reference proteome</keyword>
<organism evidence="1 2">
    <name type="scientific">Gossypium gossypioides</name>
    <name type="common">Mexican cotton</name>
    <name type="synonym">Selera gossypioides</name>
    <dbReference type="NCBI Taxonomy" id="34282"/>
    <lineage>
        <taxon>Eukaryota</taxon>
        <taxon>Viridiplantae</taxon>
        <taxon>Streptophyta</taxon>
        <taxon>Embryophyta</taxon>
        <taxon>Tracheophyta</taxon>
        <taxon>Spermatophyta</taxon>
        <taxon>Magnoliopsida</taxon>
        <taxon>eudicotyledons</taxon>
        <taxon>Gunneridae</taxon>
        <taxon>Pentapetalae</taxon>
        <taxon>rosids</taxon>
        <taxon>malvids</taxon>
        <taxon>Malvales</taxon>
        <taxon>Malvaceae</taxon>
        <taxon>Malvoideae</taxon>
        <taxon>Gossypium</taxon>
    </lineage>
</organism>
<reference evidence="1 2" key="1">
    <citation type="journal article" date="2019" name="Genome Biol. Evol.">
        <title>Insights into the evolution of the New World diploid cottons (Gossypium, subgenus Houzingenia) based on genome sequencing.</title>
        <authorList>
            <person name="Grover C.E."/>
            <person name="Arick M.A. 2nd"/>
            <person name="Thrash A."/>
            <person name="Conover J.L."/>
            <person name="Sanders W.S."/>
            <person name="Peterson D.G."/>
            <person name="Frelichowski J.E."/>
            <person name="Scheffler J.A."/>
            <person name="Scheffler B.E."/>
            <person name="Wendel J.F."/>
        </authorList>
    </citation>
    <scope>NUCLEOTIDE SEQUENCE [LARGE SCALE GENOMIC DNA]</scope>
    <source>
        <strain evidence="1">5</strain>
        <tissue evidence="1">Leaf</tissue>
    </source>
</reference>
<sequence length="229" mass="25918">MEDGFLCHYIIIWSIWTFRNSMVFNGKVLDLQELFDSIVARLGCQGRDHRSVSLIIFSKSISVVDPALAVKEALAISLASKCPWKASRCVRDIIEFCIGICREILEIPREANGTTDRLAKAGVNTKCNVQQRMICHISTYAIHEEEVENQGNSPDKTDCLSVNHPVTRSINQEHNALASKLGTMGDSITREELELFKEKLELKINQFMLQMRELMISSQNFDNEKGLIV</sequence>
<protein>
    <submittedName>
        <fullName evidence="1">Uncharacterized protein</fullName>
    </submittedName>
</protein>
<dbReference type="Proteomes" id="UP000593579">
    <property type="component" value="Unassembled WGS sequence"/>
</dbReference>
<proteinExistence type="predicted"/>